<dbReference type="EMBL" id="JBHFFA010000007">
    <property type="protein sequence ID" value="KAL2611129.1"/>
    <property type="molecule type" value="Genomic_DNA"/>
</dbReference>
<name>A0ABD1XQS4_9MARC</name>
<comment type="caution">
    <text evidence="2">The sequence shown here is derived from an EMBL/GenBank/DDBJ whole genome shotgun (WGS) entry which is preliminary data.</text>
</comment>
<dbReference type="AlphaFoldDB" id="A0ABD1XQS4"/>
<organism evidence="2 3">
    <name type="scientific">Riccia fluitans</name>
    <dbReference type="NCBI Taxonomy" id="41844"/>
    <lineage>
        <taxon>Eukaryota</taxon>
        <taxon>Viridiplantae</taxon>
        <taxon>Streptophyta</taxon>
        <taxon>Embryophyta</taxon>
        <taxon>Marchantiophyta</taxon>
        <taxon>Marchantiopsida</taxon>
        <taxon>Marchantiidae</taxon>
        <taxon>Marchantiales</taxon>
        <taxon>Ricciaceae</taxon>
        <taxon>Riccia</taxon>
    </lineage>
</organism>
<proteinExistence type="predicted"/>
<keyword evidence="3" id="KW-1185">Reference proteome</keyword>
<gene>
    <name evidence="2" type="ORF">R1flu_022821</name>
</gene>
<accession>A0ABD1XQS4</accession>
<feature type="region of interest" description="Disordered" evidence="1">
    <location>
        <begin position="100"/>
        <end position="125"/>
    </location>
</feature>
<evidence type="ECO:0000313" key="3">
    <source>
        <dbReference type="Proteomes" id="UP001605036"/>
    </source>
</evidence>
<protein>
    <submittedName>
        <fullName evidence="2">Uncharacterized protein</fullName>
    </submittedName>
</protein>
<sequence length="298" mass="33748">MPSWLRGSVRDIPNAVGPVIRLPLATKSLSTPSGRSGSLESSKQAIKGGNFGLGVALTKKITTLFQSFLSIWNENPEEGSSSPEQEDIQKGMATRPVTSALKLGEDQDQSEIVGGREVGSSSRYEEQGNFCSEENMIVDPVHRSSIAQQSVSVNRSSYFKADSHLLRKPEVKAELKEVWNQAVCHAASNEFFSPLDRFVSAWRELRNSFKTIQYAEVAKLSRLGELRRELEVLSSSNDPDSMLRIFLLSEEVRCLQAWEDHKWRLWSRDRYLQEGDTLTPYYLERFRAKKTRTPFGPW</sequence>
<dbReference type="Proteomes" id="UP001605036">
    <property type="component" value="Unassembled WGS sequence"/>
</dbReference>
<evidence type="ECO:0000313" key="2">
    <source>
        <dbReference type="EMBL" id="KAL2611129.1"/>
    </source>
</evidence>
<reference evidence="2 3" key="1">
    <citation type="submission" date="2024-09" db="EMBL/GenBank/DDBJ databases">
        <title>Chromosome-scale assembly of Riccia fluitans.</title>
        <authorList>
            <person name="Paukszto L."/>
            <person name="Sawicki J."/>
            <person name="Karawczyk K."/>
            <person name="Piernik-Szablinska J."/>
            <person name="Szczecinska M."/>
            <person name="Mazdziarz M."/>
        </authorList>
    </citation>
    <scope>NUCLEOTIDE SEQUENCE [LARGE SCALE GENOMIC DNA]</scope>
    <source>
        <strain evidence="2">Rf_01</strain>
        <tissue evidence="2">Aerial parts of the thallus</tissue>
    </source>
</reference>
<evidence type="ECO:0000256" key="1">
    <source>
        <dbReference type="SAM" id="MobiDB-lite"/>
    </source>
</evidence>